<dbReference type="Proteomes" id="UP000035489">
    <property type="component" value="Unassembled WGS sequence"/>
</dbReference>
<evidence type="ECO:0000313" key="1">
    <source>
        <dbReference type="EMBL" id="KLK89452.1"/>
    </source>
</evidence>
<reference evidence="1 2" key="1">
    <citation type="submission" date="2015-05" db="EMBL/GenBank/DDBJ databases">
        <title>Draft genome sequence of Microvirga vignae strain BR3299, a novel nitrogen fixing bacteria isolated from Brazil semi-aired region.</title>
        <authorList>
            <person name="Zilli J.E."/>
            <person name="Passos S.R."/>
            <person name="Leite J."/>
            <person name="Baldani J.I."/>
            <person name="Xavier G.R."/>
            <person name="Rumjaneck N.G."/>
            <person name="Simoes-Araujo J.L."/>
        </authorList>
    </citation>
    <scope>NUCLEOTIDE SEQUENCE [LARGE SCALE GENOMIC DNA]</scope>
    <source>
        <strain evidence="1 2">BR3299</strain>
    </source>
</reference>
<sequence>MLPKGSSPRTLDLFEYTLTVPSPPSDPASASARPLELAGLSDAQLAQHFGQLLEEVQRRLQEGRGKRPELETAARQASLSLKRLVPAPAKQGRSIRAGRTASLQEGQRKAVRAALLAGVAPAQVAKHFGLSLATVRKVLEEPA</sequence>
<accession>A0A0H1RA46</accession>
<dbReference type="Gene3D" id="1.10.10.60">
    <property type="entry name" value="Homeodomain-like"/>
    <property type="match status" value="1"/>
</dbReference>
<dbReference type="AlphaFoldDB" id="A0A0H1RA46"/>
<dbReference type="EMBL" id="LCYG01000155">
    <property type="protein sequence ID" value="KLK89452.1"/>
    <property type="molecule type" value="Genomic_DNA"/>
</dbReference>
<protein>
    <submittedName>
        <fullName evidence="1">Uncharacterized protein</fullName>
    </submittedName>
</protein>
<dbReference type="PATRIC" id="fig|1225564.3.peg.1406"/>
<comment type="caution">
    <text evidence="1">The sequence shown here is derived from an EMBL/GenBank/DDBJ whole genome shotgun (WGS) entry which is preliminary data.</text>
</comment>
<dbReference type="RefSeq" id="WP_047192946.1">
    <property type="nucleotide sequence ID" value="NZ_LCYG01000155.1"/>
</dbReference>
<evidence type="ECO:0000313" key="2">
    <source>
        <dbReference type="Proteomes" id="UP000035489"/>
    </source>
</evidence>
<name>A0A0H1RA46_9HYPH</name>
<keyword evidence="2" id="KW-1185">Reference proteome</keyword>
<gene>
    <name evidence="1" type="ORF">AA309_31360</name>
</gene>
<proteinExistence type="predicted"/>
<dbReference type="OrthoDB" id="8020689at2"/>
<organism evidence="1 2">
    <name type="scientific">Microvirga vignae</name>
    <dbReference type="NCBI Taxonomy" id="1225564"/>
    <lineage>
        <taxon>Bacteria</taxon>
        <taxon>Pseudomonadati</taxon>
        <taxon>Pseudomonadota</taxon>
        <taxon>Alphaproteobacteria</taxon>
        <taxon>Hyphomicrobiales</taxon>
        <taxon>Methylobacteriaceae</taxon>
        <taxon>Microvirga</taxon>
    </lineage>
</organism>